<feature type="transmembrane region" description="Helical" evidence="1">
    <location>
        <begin position="27"/>
        <end position="47"/>
    </location>
</feature>
<protein>
    <submittedName>
        <fullName evidence="2">DUF2569 domain-containing protein</fullName>
    </submittedName>
</protein>
<keyword evidence="1" id="KW-0472">Membrane</keyword>
<dbReference type="RefSeq" id="WP_250860255.1">
    <property type="nucleotide sequence ID" value="NZ_JAGSOJ010000003.1"/>
</dbReference>
<evidence type="ECO:0000256" key="1">
    <source>
        <dbReference type="SAM" id="Phobius"/>
    </source>
</evidence>
<dbReference type="Pfam" id="PF10754">
    <property type="entry name" value="DUF2569"/>
    <property type="match status" value="1"/>
</dbReference>
<feature type="transmembrane region" description="Helical" evidence="1">
    <location>
        <begin position="72"/>
        <end position="100"/>
    </location>
</feature>
<feature type="transmembrane region" description="Helical" evidence="1">
    <location>
        <begin position="112"/>
        <end position="132"/>
    </location>
</feature>
<evidence type="ECO:0000313" key="3">
    <source>
        <dbReference type="Proteomes" id="UP001056429"/>
    </source>
</evidence>
<reference evidence="2" key="2">
    <citation type="submission" date="2021-04" db="EMBL/GenBank/DDBJ databases">
        <authorList>
            <person name="Dong X."/>
        </authorList>
    </citation>
    <scope>NUCLEOTIDE SEQUENCE</scope>
    <source>
        <strain evidence="2">ZWT</strain>
    </source>
</reference>
<feature type="transmembrane region" description="Helical" evidence="1">
    <location>
        <begin position="138"/>
        <end position="160"/>
    </location>
</feature>
<dbReference type="AlphaFoldDB" id="A0A9J6P3N1"/>
<dbReference type="EMBL" id="JAGSOJ010000003">
    <property type="protein sequence ID" value="MCM1991147.1"/>
    <property type="molecule type" value="Genomic_DNA"/>
</dbReference>
<reference evidence="2" key="1">
    <citation type="journal article" date="2021" name="mSystems">
        <title>Bacteria and Archaea Synergistically Convert Glycine Betaine to Biogenic Methane in the Formosa Cold Seep of the South China Sea.</title>
        <authorList>
            <person name="Li L."/>
            <person name="Zhang W."/>
            <person name="Zhang S."/>
            <person name="Song L."/>
            <person name="Sun Q."/>
            <person name="Zhang H."/>
            <person name="Xiang H."/>
            <person name="Dong X."/>
        </authorList>
    </citation>
    <scope>NUCLEOTIDE SEQUENCE</scope>
    <source>
        <strain evidence="2">ZWT</strain>
    </source>
</reference>
<dbReference type="Proteomes" id="UP001056429">
    <property type="component" value="Unassembled WGS sequence"/>
</dbReference>
<gene>
    <name evidence="2" type="ORF">KDK92_15545</name>
</gene>
<accession>A0A9J6P3N1</accession>
<organism evidence="2 3">
    <name type="scientific">Oceanirhabdus seepicola</name>
    <dbReference type="NCBI Taxonomy" id="2828781"/>
    <lineage>
        <taxon>Bacteria</taxon>
        <taxon>Bacillati</taxon>
        <taxon>Bacillota</taxon>
        <taxon>Clostridia</taxon>
        <taxon>Eubacteriales</taxon>
        <taxon>Clostridiaceae</taxon>
        <taxon>Oceanirhabdus</taxon>
    </lineage>
</organism>
<name>A0A9J6P3N1_9CLOT</name>
<keyword evidence="1" id="KW-0812">Transmembrane</keyword>
<comment type="caution">
    <text evidence="2">The sequence shown here is derived from an EMBL/GenBank/DDBJ whole genome shotgun (WGS) entry which is preliminary data.</text>
</comment>
<keyword evidence="3" id="KW-1185">Reference proteome</keyword>
<dbReference type="InterPro" id="IPR019690">
    <property type="entry name" value="DUF2569"/>
</dbReference>
<sequence>MDENQKHYLEDENNIDEDKDLKGLGGWLILIGFGLIFTILTAGNQLIKLYSLFSKPIWTEITNKALDTYQALLAPLIIFETIANTILLLLVCILIINYFTKKKLFPKLMISMYSYNLVIAIIDFIFVLNLASVTSADITSSVMTLIKVLLVSCIWIPYFIKSKRVKNTFIN</sequence>
<keyword evidence="1" id="KW-1133">Transmembrane helix</keyword>
<proteinExistence type="predicted"/>
<evidence type="ECO:0000313" key="2">
    <source>
        <dbReference type="EMBL" id="MCM1991147.1"/>
    </source>
</evidence>